<dbReference type="SUPFAM" id="SSF49265">
    <property type="entry name" value="Fibronectin type III"/>
    <property type="match status" value="3"/>
</dbReference>
<dbReference type="InterPro" id="IPR013783">
    <property type="entry name" value="Ig-like_fold"/>
</dbReference>
<evidence type="ECO:0000256" key="3">
    <source>
        <dbReference type="ARBA" id="ARBA00023326"/>
    </source>
</evidence>
<evidence type="ECO:0000256" key="4">
    <source>
        <dbReference type="SAM" id="MobiDB-lite"/>
    </source>
</evidence>
<feature type="domain" description="Fibronectin type-III" evidence="5">
    <location>
        <begin position="1845"/>
        <end position="1930"/>
    </location>
</feature>
<comment type="caution">
    <text evidence="6">The sequence shown here is derived from an EMBL/GenBank/DDBJ whole genome shotgun (WGS) entry which is preliminary data.</text>
</comment>
<accession>A0A923E5H6</accession>
<dbReference type="SMART" id="SM00060">
    <property type="entry name" value="FN3"/>
    <property type="match status" value="4"/>
</dbReference>
<evidence type="ECO:0000256" key="2">
    <source>
        <dbReference type="ARBA" id="ARBA00023295"/>
    </source>
</evidence>
<dbReference type="Pfam" id="PF17963">
    <property type="entry name" value="Big_9"/>
    <property type="match status" value="8"/>
</dbReference>
<dbReference type="Gene3D" id="2.60.40.10">
    <property type="entry name" value="Immunoglobulins"/>
    <property type="match status" value="3"/>
</dbReference>
<dbReference type="Proteomes" id="UP000617426">
    <property type="component" value="Unassembled WGS sequence"/>
</dbReference>
<gene>
    <name evidence="6" type="ORF">HD592_000494</name>
</gene>
<protein>
    <recommendedName>
        <fullName evidence="5">Fibronectin type-III domain-containing protein</fullName>
    </recommendedName>
</protein>
<reference evidence="6" key="1">
    <citation type="submission" date="2020-08" db="EMBL/GenBank/DDBJ databases">
        <title>Sequencing the genomes of 1000 actinobacteria strains.</title>
        <authorList>
            <person name="Klenk H.-P."/>
        </authorList>
    </citation>
    <scope>NUCLEOTIDE SEQUENCE</scope>
    <source>
        <strain evidence="6">DSM 10695</strain>
    </source>
</reference>
<keyword evidence="3" id="KW-0624">Polysaccharide degradation</keyword>
<dbReference type="InterPro" id="IPR003961">
    <property type="entry name" value="FN3_dom"/>
</dbReference>
<feature type="domain" description="Fibronectin type-III" evidence="5">
    <location>
        <begin position="1558"/>
        <end position="1651"/>
    </location>
</feature>
<dbReference type="InterPro" id="IPR036116">
    <property type="entry name" value="FN3_sf"/>
</dbReference>
<keyword evidence="2" id="KW-0378">Hydrolase</keyword>
<name>A0A923E5H6_9ACTO</name>
<keyword evidence="1" id="KW-0677">Repeat</keyword>
<evidence type="ECO:0000259" key="5">
    <source>
        <dbReference type="PROSITE" id="PS50853"/>
    </source>
</evidence>
<organism evidence="6 7">
    <name type="scientific">Schaalia hyovaginalis</name>
    <dbReference type="NCBI Taxonomy" id="29316"/>
    <lineage>
        <taxon>Bacteria</taxon>
        <taxon>Bacillati</taxon>
        <taxon>Actinomycetota</taxon>
        <taxon>Actinomycetes</taxon>
        <taxon>Actinomycetales</taxon>
        <taxon>Actinomycetaceae</taxon>
        <taxon>Schaalia</taxon>
    </lineage>
</organism>
<proteinExistence type="predicted"/>
<dbReference type="InterPro" id="IPR050991">
    <property type="entry name" value="ECM_Regulatory_Proteins"/>
</dbReference>
<keyword evidence="3" id="KW-0119">Carbohydrate metabolism</keyword>
<dbReference type="NCBIfam" id="NF012211">
    <property type="entry name" value="tand_rpt_95"/>
    <property type="match status" value="1"/>
</dbReference>
<dbReference type="PANTHER" id="PTHR46708">
    <property type="entry name" value="TENASCIN"/>
    <property type="match status" value="1"/>
</dbReference>
<dbReference type="Pfam" id="PF00041">
    <property type="entry name" value="fn3"/>
    <property type="match status" value="1"/>
</dbReference>
<evidence type="ECO:0000313" key="7">
    <source>
        <dbReference type="Proteomes" id="UP000617426"/>
    </source>
</evidence>
<dbReference type="EMBL" id="JACHMK010000001">
    <property type="protein sequence ID" value="MBB6333929.1"/>
    <property type="molecule type" value="Genomic_DNA"/>
</dbReference>
<dbReference type="PANTHER" id="PTHR46708:SF2">
    <property type="entry name" value="FIBRONECTIN TYPE-III DOMAIN-CONTAINING PROTEIN"/>
    <property type="match status" value="1"/>
</dbReference>
<dbReference type="PROSITE" id="PS50853">
    <property type="entry name" value="FN3"/>
    <property type="match status" value="3"/>
</dbReference>
<feature type="compositionally biased region" description="Acidic residues" evidence="4">
    <location>
        <begin position="385"/>
        <end position="394"/>
    </location>
</feature>
<keyword evidence="2" id="KW-0326">Glycosidase</keyword>
<sequence length="2029" mass="211081">MASRAGSRRRGRLLRRTPAVFVVVLSLIISVLAIIHRGVETTEVNVDDGGIWVTNASKLMVGHMNYDARLLDAAFVTESTNFDIGQAGDTVTFSDFASRSLAPVDVSSVALGAATSLPEGAIAMQGGQSVGVIDPAEGNVWLADASAPSSTAYTQETSLTTGLEAGVVATSTSGNVYALSAVAGEFFIAQRTGAVIDTHEIPVSGLSRASDLSLTVVGEHPVGLDSSTNTLILPDGSSYDLADQGISSGAVLQQPGPDSDRVLVATTTGLFAIPLDGGDAAVLGTSPKGLAGNAAPPVRHNRCAYAAWTVSGAYLRVCDDSSKDESGTVESLRSAEEIVFRTNRTRIVLNDIGNGSVWLPDDNMVLMNDWDQVAKELVENKTQEETPEITEEIADPERQEKNTPPEAVDDEFGIRPGRSTTLPVLNNDSDADGDVLTARVIEPADFGRLTRSRGGRALQITDVGEDQAGTTSFVYEATDGEAADTATVTVSVHPWSVNEGPRQVRHPVVKIGSEAQIEYNILTDWIDPDGDQIYLASAVAPAGLSVQFSEDGTISITELGAGAGTKAVEIEVSDGRDTTSGLLTVDVQEPGNIVPTANADFYVARVGEPLVLDPVTNDIDPNGDALSLVAVSVAPVTTTVVPDLGLGTITFTGTAPGSYQFTYTVTDGPSTALGVIRVDVVAAEEKATPIAEDDLAVLPAGGSTLVAPLANDTDPAGGVLVVQTIDVPESLGLQVALLDRHILRITSPAGLDDSVSFTYTVSNGQDTARAQVTVVPTRARDINAAPEANPDSVKVRVGDIGSVAVLANDRSPAGLPMTVSTTIENLTKRPELGTPFVTGNLVRLEAGDTPGIVTLAYTVRDSVGNTASSTVTFEVIADSQANSAPRPKALTAWAVTSEMTRISVPLNGIDPDGDSVTLVGIEQSPTKGTVELGTDWLEYTPSKGAIGTEVFTYIVEDRKGKQATARVRVGIAPPSTRNQDPIAVNDSITIRPARDVSVGVMVNDIDADGDTISLLEGSLVSNVTGLEARITGQTVTFTSPADEGDYSIAYRITDGKGGTATASLTIHVRTDAPLQAPVARDDVVAISELPERTGSVRVAVTDNDDDPDGVLTDLTVSTKSSLASVDGQEVIVTPTENRALIVYTITDKDGLSSSAVLFVPGINRTNPVVDETRVPLEVRADEDVTIDINDYVLVRSGRTAHIVDGASVTASVGIDPGIELVDDHSLKFHVTADYTGKSSISFEARDGLADDDSALSAVLTIPIRVKSTTNHPPTLTPTAIRVAAGDDPVSYDLSLMVDDPDDADPTSFTYSLVKSPNGVAVSLNGHLLSVQAVLGQQKGDLDPIVVSVDDGSGEVEAQIPVKVVSSTAELPRATDIEITTANAGQSMTIDLTPALFNPFKETRLRIHSVQFQVGAGTLDPDSDRYSLTITPQAGKTGSMIVTYKVADATEDPSRNVQGKIILTVRDRPAPPTEVKASVSGAGRATVSFTPGASNGADIDFYEMTDVTTGQTYRCEIAVCEASGLTNGVEHAFTVRAHNDVGYSDPSGASNRELIDAVPGKMPTPTLEEGDRQLRISWSPPENEGSAISRYTVSVVGADGVRTVEATSTSTIVSDLKNGQSYTVTVVAHNGAKEPSQSSDGVIGTPYGTPDTPTAITASVTEASADGVTATVGVSWDRGSPEDADWGETTVTVGGISTTVDKTRTSALLVGIEPGLGHEVTVQTSNAHGNKSAIGTSVVRVSTVPFAPSADALRLEPTGVKGELRVVGLSKKGGRGYSPDELRIHYTITGRGCGADGPQLDTSSMLINSGDNTPVSYSFCQVGIASTGDPSVSAIVTAQAVAPESKPEAPTLTATPVSTTSIALNWNIESASPPVSSAVLLVDGSRIPVTYANGAHTVSDLAPGRAYTFTLEISNAWGTASSTTTAVTPMDVRLAWTNTCAADVTPGVQTPEGGTPESCFTYSVAPVGWTLDAKPLVCTVISDVDNSTKKTITVSGDAGTPSGVRTLAATQEALDALWAQRPDLVTCSQE</sequence>
<dbReference type="GO" id="GO:0000272">
    <property type="term" value="P:polysaccharide catabolic process"/>
    <property type="evidence" value="ECO:0007669"/>
    <property type="project" value="UniProtKB-KW"/>
</dbReference>
<evidence type="ECO:0000256" key="1">
    <source>
        <dbReference type="ARBA" id="ARBA00022737"/>
    </source>
</evidence>
<dbReference type="CDD" id="cd00063">
    <property type="entry name" value="FN3"/>
    <property type="match status" value="2"/>
</dbReference>
<feature type="domain" description="Fibronectin type-III" evidence="5">
    <location>
        <begin position="1470"/>
        <end position="1556"/>
    </location>
</feature>
<dbReference type="Gene3D" id="2.60.40.2810">
    <property type="match status" value="1"/>
</dbReference>
<keyword evidence="7" id="KW-1185">Reference proteome</keyword>
<dbReference type="GO" id="GO:0016798">
    <property type="term" value="F:hydrolase activity, acting on glycosyl bonds"/>
    <property type="evidence" value="ECO:0007669"/>
    <property type="project" value="UniProtKB-KW"/>
</dbReference>
<feature type="region of interest" description="Disordered" evidence="4">
    <location>
        <begin position="380"/>
        <end position="421"/>
    </location>
</feature>
<dbReference type="RefSeq" id="WP_246429966.1">
    <property type="nucleotide sequence ID" value="NZ_JACHMK010000001.1"/>
</dbReference>
<evidence type="ECO:0000313" key="6">
    <source>
        <dbReference type="EMBL" id="MBB6333929.1"/>
    </source>
</evidence>